<evidence type="ECO:0000313" key="2">
    <source>
        <dbReference type="Proteomes" id="UP000485058"/>
    </source>
</evidence>
<proteinExistence type="predicted"/>
<gene>
    <name evidence="1" type="ORF">HaLaN_08114</name>
</gene>
<accession>A0A699Z096</accession>
<comment type="caution">
    <text evidence="1">The sequence shown here is derived from an EMBL/GenBank/DDBJ whole genome shotgun (WGS) entry which is preliminary data.</text>
</comment>
<organism evidence="1 2">
    <name type="scientific">Haematococcus lacustris</name>
    <name type="common">Green alga</name>
    <name type="synonym">Haematococcus pluvialis</name>
    <dbReference type="NCBI Taxonomy" id="44745"/>
    <lineage>
        <taxon>Eukaryota</taxon>
        <taxon>Viridiplantae</taxon>
        <taxon>Chlorophyta</taxon>
        <taxon>core chlorophytes</taxon>
        <taxon>Chlorophyceae</taxon>
        <taxon>CS clade</taxon>
        <taxon>Chlamydomonadales</taxon>
        <taxon>Haematococcaceae</taxon>
        <taxon>Haematococcus</taxon>
    </lineage>
</organism>
<reference evidence="1 2" key="1">
    <citation type="submission" date="2020-02" db="EMBL/GenBank/DDBJ databases">
        <title>Draft genome sequence of Haematococcus lacustris strain NIES-144.</title>
        <authorList>
            <person name="Morimoto D."/>
            <person name="Nakagawa S."/>
            <person name="Yoshida T."/>
            <person name="Sawayama S."/>
        </authorList>
    </citation>
    <scope>NUCLEOTIDE SEQUENCE [LARGE SCALE GENOMIC DNA]</scope>
    <source>
        <strain evidence="1 2">NIES-144</strain>
    </source>
</reference>
<sequence>MLIMMVRVSRLFFIERSKAKSSFHPRYSHYMRYGYGGRPLPLRTAMKARALECSSGDPHTRVT</sequence>
<evidence type="ECO:0000313" key="1">
    <source>
        <dbReference type="EMBL" id="GFH12424.1"/>
    </source>
</evidence>
<dbReference type="Proteomes" id="UP000485058">
    <property type="component" value="Unassembled WGS sequence"/>
</dbReference>
<name>A0A699Z096_HAELA</name>
<protein>
    <submittedName>
        <fullName evidence="1">Uncharacterized protein</fullName>
    </submittedName>
</protein>
<keyword evidence="2" id="KW-1185">Reference proteome</keyword>
<dbReference type="AlphaFoldDB" id="A0A699Z096"/>
<dbReference type="EMBL" id="BLLF01000502">
    <property type="protein sequence ID" value="GFH12424.1"/>
    <property type="molecule type" value="Genomic_DNA"/>
</dbReference>